<gene>
    <name evidence="3" type="ORF">CSA56_05910</name>
</gene>
<evidence type="ECO:0000313" key="3">
    <source>
        <dbReference type="EMBL" id="PIE35012.1"/>
    </source>
</evidence>
<name>A0A2G6KJ17_9BACT</name>
<dbReference type="Pfam" id="PF07676">
    <property type="entry name" value="PD40"/>
    <property type="match status" value="3"/>
</dbReference>
<evidence type="ECO:0000256" key="1">
    <source>
        <dbReference type="ARBA" id="ARBA00009820"/>
    </source>
</evidence>
<feature type="signal peptide" evidence="2">
    <location>
        <begin position="1"/>
        <end position="22"/>
    </location>
</feature>
<dbReference type="Gene3D" id="2.120.10.60">
    <property type="entry name" value="Tricorn protease N-terminal domain"/>
    <property type="match status" value="1"/>
</dbReference>
<proteinExistence type="inferred from homology"/>
<dbReference type="AlphaFoldDB" id="A0A2G6KJ17"/>
<dbReference type="PANTHER" id="PTHR36842:SF1">
    <property type="entry name" value="PROTEIN TOLB"/>
    <property type="match status" value="1"/>
</dbReference>
<dbReference type="PROSITE" id="PS51257">
    <property type="entry name" value="PROKAR_LIPOPROTEIN"/>
    <property type="match status" value="1"/>
</dbReference>
<sequence>MSHTTRILFMSIILCCLLSACRKETSSDQSPPQQAPQASLRLQNLSGTILFQSDRSGNKDIYTMNTDGSNLVQLTHDSGSNQYPVWSPDGTQIAFNSNRDGNYEIYLMNADGTNQRKITDHPSDDYDPTWSPDGKRIAFSSERNGGGFEIYIMNTDGTEVTQFTKTPGRNILAAWSPNGERLAYTGNRYLGWNVYVTDLAKTDDKRISDGHGACRPDWSPDSSTIAYVSQKADGKGDIWTMTPDGSEKTQLTHDDVNYDYYPAWSPDGNYIIYAKTSDKKHGNWELYIMTADGKEHIRITDHPAQDMYPDWKQ</sequence>
<accession>A0A2G6KJ17</accession>
<dbReference type="EMBL" id="PDSK01000067">
    <property type="protein sequence ID" value="PIE35012.1"/>
    <property type="molecule type" value="Genomic_DNA"/>
</dbReference>
<comment type="caution">
    <text evidence="3">The sequence shown here is derived from an EMBL/GenBank/DDBJ whole genome shotgun (WGS) entry which is preliminary data.</text>
</comment>
<comment type="similarity">
    <text evidence="1">Belongs to the TolB family.</text>
</comment>
<evidence type="ECO:0000313" key="4">
    <source>
        <dbReference type="Proteomes" id="UP000230821"/>
    </source>
</evidence>
<dbReference type="Proteomes" id="UP000230821">
    <property type="component" value="Unassembled WGS sequence"/>
</dbReference>
<evidence type="ECO:0000256" key="2">
    <source>
        <dbReference type="SAM" id="SignalP"/>
    </source>
</evidence>
<reference evidence="3 4" key="1">
    <citation type="submission" date="2017-10" db="EMBL/GenBank/DDBJ databases">
        <title>Novel microbial diversity and functional potential in the marine mammal oral microbiome.</title>
        <authorList>
            <person name="Dudek N.K."/>
            <person name="Sun C.L."/>
            <person name="Burstein D."/>
            <person name="Kantor R.S."/>
            <person name="Aliaga Goltsman D.S."/>
            <person name="Bik E.M."/>
            <person name="Thomas B.C."/>
            <person name="Banfield J.F."/>
            <person name="Relman D.A."/>
        </authorList>
    </citation>
    <scope>NUCLEOTIDE SEQUENCE [LARGE SCALE GENOMIC DNA]</scope>
    <source>
        <strain evidence="3">DOLJORAL78_47_16</strain>
    </source>
</reference>
<evidence type="ECO:0008006" key="5">
    <source>
        <dbReference type="Google" id="ProtNLM"/>
    </source>
</evidence>
<dbReference type="InterPro" id="IPR011659">
    <property type="entry name" value="WD40"/>
</dbReference>
<dbReference type="SUPFAM" id="SSF69304">
    <property type="entry name" value="Tricorn protease N-terminal domain"/>
    <property type="match status" value="1"/>
</dbReference>
<dbReference type="InterPro" id="IPR011042">
    <property type="entry name" value="6-blade_b-propeller_TolB-like"/>
</dbReference>
<keyword evidence="2" id="KW-0732">Signal</keyword>
<feature type="chain" id="PRO_5013741297" description="DUF5050 domain-containing protein" evidence="2">
    <location>
        <begin position="23"/>
        <end position="313"/>
    </location>
</feature>
<dbReference type="Pfam" id="PF26549">
    <property type="entry name" value="Tricorn_N"/>
    <property type="match status" value="1"/>
</dbReference>
<protein>
    <recommendedName>
        <fullName evidence="5">DUF5050 domain-containing protein</fullName>
    </recommendedName>
</protein>
<organism evidence="3 4">
    <name type="scientific">candidate division KSB3 bacterium</name>
    <dbReference type="NCBI Taxonomy" id="2044937"/>
    <lineage>
        <taxon>Bacteria</taxon>
        <taxon>candidate division KSB3</taxon>
    </lineage>
</organism>
<dbReference type="Gene3D" id="2.120.10.30">
    <property type="entry name" value="TolB, C-terminal domain"/>
    <property type="match status" value="2"/>
</dbReference>
<dbReference type="PANTHER" id="PTHR36842">
    <property type="entry name" value="PROTEIN TOLB HOMOLOG"/>
    <property type="match status" value="1"/>
</dbReference>